<reference evidence="20" key="3">
    <citation type="submission" date="2025-09" db="UniProtKB">
        <authorList>
            <consortium name="Ensembl"/>
        </authorList>
    </citation>
    <scope>IDENTIFICATION</scope>
</reference>
<keyword evidence="3" id="KW-0808">Transferase</keyword>
<dbReference type="SMART" id="SM00220">
    <property type="entry name" value="S_TKc"/>
    <property type="match status" value="1"/>
</dbReference>
<dbReference type="PROSITE" id="PS00107">
    <property type="entry name" value="PROTEIN_KINASE_ATP"/>
    <property type="match status" value="1"/>
</dbReference>
<dbReference type="Gene3D" id="3.30.200.20">
    <property type="entry name" value="Phosphorylase Kinase, domain 1"/>
    <property type="match status" value="1"/>
</dbReference>
<evidence type="ECO:0000256" key="1">
    <source>
        <dbReference type="ARBA" id="ARBA00022527"/>
    </source>
</evidence>
<evidence type="ECO:0000256" key="9">
    <source>
        <dbReference type="ARBA" id="ARBA00038999"/>
    </source>
</evidence>
<feature type="region of interest" description="Disordered" evidence="18">
    <location>
        <begin position="1"/>
        <end position="130"/>
    </location>
</feature>
<feature type="region of interest" description="Disordered" evidence="18">
    <location>
        <begin position="571"/>
        <end position="600"/>
    </location>
</feature>
<feature type="compositionally biased region" description="Low complexity" evidence="18">
    <location>
        <begin position="57"/>
        <end position="71"/>
    </location>
</feature>
<dbReference type="InterPro" id="IPR008271">
    <property type="entry name" value="Ser/Thr_kinase_AS"/>
</dbReference>
<evidence type="ECO:0000256" key="10">
    <source>
        <dbReference type="ARBA" id="ARBA00040617"/>
    </source>
</evidence>
<dbReference type="SUPFAM" id="SSF56112">
    <property type="entry name" value="Protein kinase-like (PK-like)"/>
    <property type="match status" value="1"/>
</dbReference>
<comment type="similarity">
    <text evidence="8">Belongs to the protein kinase superfamily. STE Ser/Thr protein kinase family. MAP kinase kinase subfamily.</text>
</comment>
<comment type="catalytic activity">
    <reaction evidence="13">
        <text>L-seryl-[protein] + ATP = O-phospho-L-seryl-[protein] + ADP + H(+)</text>
        <dbReference type="Rhea" id="RHEA:17989"/>
        <dbReference type="Rhea" id="RHEA-COMP:9863"/>
        <dbReference type="Rhea" id="RHEA-COMP:11604"/>
        <dbReference type="ChEBI" id="CHEBI:15378"/>
        <dbReference type="ChEBI" id="CHEBI:29999"/>
        <dbReference type="ChEBI" id="CHEBI:30616"/>
        <dbReference type="ChEBI" id="CHEBI:83421"/>
        <dbReference type="ChEBI" id="CHEBI:456216"/>
        <dbReference type="EC" id="2.7.12.2"/>
    </reaction>
</comment>
<keyword evidence="5" id="KW-0418">Kinase</keyword>
<dbReference type="PROSITE" id="PS50011">
    <property type="entry name" value="PROTEIN_KINASE_DOM"/>
    <property type="match status" value="1"/>
</dbReference>
<dbReference type="PANTHER" id="PTHR47448:SF3">
    <property type="entry name" value="MITOGEN-ACTIVATED PROTEIN KINASE KINASE 2"/>
    <property type="match status" value="1"/>
</dbReference>
<comment type="catalytic activity">
    <reaction evidence="14">
        <text>L-threonyl-[protein] + ATP = O-phospho-L-threonyl-[protein] + ADP + H(+)</text>
        <dbReference type="Rhea" id="RHEA:46608"/>
        <dbReference type="Rhea" id="RHEA-COMP:11060"/>
        <dbReference type="Rhea" id="RHEA-COMP:11605"/>
        <dbReference type="ChEBI" id="CHEBI:15378"/>
        <dbReference type="ChEBI" id="CHEBI:30013"/>
        <dbReference type="ChEBI" id="CHEBI:30616"/>
        <dbReference type="ChEBI" id="CHEBI:61977"/>
        <dbReference type="ChEBI" id="CHEBI:456216"/>
        <dbReference type="EC" id="2.7.12.2"/>
    </reaction>
</comment>
<feature type="compositionally biased region" description="Polar residues" evidence="18">
    <location>
        <begin position="444"/>
        <end position="456"/>
    </location>
</feature>
<protein>
    <recommendedName>
        <fullName evidence="10">Dual specificity mitogen-activated protein kinase kinase 2</fullName>
        <ecNumber evidence="9">2.7.12.2</ecNumber>
    </recommendedName>
    <alternativeName>
        <fullName evidence="12">ERK activator kinase 2</fullName>
    </alternativeName>
    <alternativeName>
        <fullName evidence="11">MAPK/ERK kinase 2</fullName>
    </alternativeName>
</protein>
<evidence type="ECO:0000259" key="19">
    <source>
        <dbReference type="PROSITE" id="PS50011"/>
    </source>
</evidence>
<dbReference type="GO" id="GO:0005739">
    <property type="term" value="C:mitochondrion"/>
    <property type="evidence" value="ECO:0007669"/>
    <property type="project" value="UniProtKB-ARBA"/>
</dbReference>
<dbReference type="GO" id="GO:0004708">
    <property type="term" value="F:MAP kinase kinase activity"/>
    <property type="evidence" value="ECO:0007669"/>
    <property type="project" value="UniProtKB-EC"/>
</dbReference>
<evidence type="ECO:0000256" key="14">
    <source>
        <dbReference type="ARBA" id="ARBA00049299"/>
    </source>
</evidence>
<keyword evidence="17" id="KW-0175">Coiled coil</keyword>
<dbReference type="GO" id="GO:0005769">
    <property type="term" value="C:early endosome"/>
    <property type="evidence" value="ECO:0007669"/>
    <property type="project" value="UniProtKB-ARBA"/>
</dbReference>
<reference evidence="20 21" key="1">
    <citation type="journal article" date="2020" name="Nat. Commun.">
        <title>Donkey genomes provide new insights into domestication and selection for coat color.</title>
        <authorList>
            <person name="Wang"/>
            <person name="C."/>
            <person name="Li"/>
            <person name="H."/>
            <person name="Guo"/>
            <person name="Y."/>
            <person name="Huang"/>
            <person name="J."/>
            <person name="Sun"/>
            <person name="Y."/>
            <person name="Min"/>
            <person name="J."/>
            <person name="Wang"/>
            <person name="J."/>
            <person name="Fang"/>
            <person name="X."/>
            <person name="Zhao"/>
            <person name="Z."/>
            <person name="Wang"/>
            <person name="S."/>
            <person name="Zhang"/>
            <person name="Y."/>
            <person name="Liu"/>
            <person name="Q."/>
            <person name="Jiang"/>
            <person name="Q."/>
            <person name="Wang"/>
            <person name="X."/>
            <person name="Guo"/>
            <person name="Y."/>
            <person name="Yang"/>
            <person name="C."/>
            <person name="Wang"/>
            <person name="Y."/>
            <person name="Tian"/>
            <person name="F."/>
            <person name="Zhuang"/>
            <person name="G."/>
            <person name="Fan"/>
            <person name="Y."/>
            <person name="Gao"/>
            <person name="Q."/>
            <person name="Li"/>
            <person name="Y."/>
            <person name="Ju"/>
            <person name="Z."/>
            <person name="Li"/>
            <person name="J."/>
            <person name="Li"/>
            <person name="R."/>
            <person name="Hou"/>
            <person name="M."/>
            <person name="Yang"/>
            <person name="G."/>
            <person name="Liu"/>
            <person name="G."/>
            <person name="Liu"/>
            <person name="W."/>
            <person name="Guo"/>
            <person name="J."/>
            <person name="Pan"/>
            <person name="S."/>
            <person name="Fan"/>
            <person name="G."/>
            <person name="Zhang"/>
            <person name="W."/>
            <person name="Zhang"/>
            <person name="R."/>
            <person name="Yu"/>
            <person name="J."/>
            <person name="Zhang"/>
            <person name="X."/>
            <person name="Yin"/>
            <person name="Q."/>
            <person name="Ji"/>
            <person name="C."/>
            <person name="Jin"/>
            <person name="Y."/>
            <person name="Yue"/>
            <person name="G."/>
            <person name="Liu"/>
            <person name="M."/>
            <person name="Xu"/>
            <person name="J."/>
            <person name="Liu"/>
            <person name="S."/>
            <person name="Jordana"/>
            <person name="J."/>
            <person name="Noce"/>
            <person name="A."/>
            <person name="Amills"/>
            <person name="M."/>
            <person name="Wu"/>
            <person name="D.D."/>
            <person name="Li"/>
            <person name="S."/>
            <person name="Zhou"/>
            <person name="X. and Zhong"/>
            <person name="J."/>
        </authorList>
    </citation>
    <scope>NUCLEOTIDE SEQUENCE [LARGE SCALE GENOMIC DNA]</scope>
</reference>
<evidence type="ECO:0000256" key="5">
    <source>
        <dbReference type="ARBA" id="ARBA00022777"/>
    </source>
</evidence>
<evidence type="ECO:0000256" key="17">
    <source>
        <dbReference type="SAM" id="Coils"/>
    </source>
</evidence>
<dbReference type="GO" id="GO:0004713">
    <property type="term" value="F:protein tyrosine kinase activity"/>
    <property type="evidence" value="ECO:0007669"/>
    <property type="project" value="UniProtKB-KW"/>
</dbReference>
<dbReference type="GO" id="GO:0004674">
    <property type="term" value="F:protein serine/threonine kinase activity"/>
    <property type="evidence" value="ECO:0007669"/>
    <property type="project" value="UniProtKB-KW"/>
</dbReference>
<dbReference type="GeneTree" id="ENSGT00940000153487"/>
<dbReference type="FunFam" id="3.30.200.20:FF:000100">
    <property type="entry name" value="Dual specificity mitogen-activated protein kinase kinase 1"/>
    <property type="match status" value="1"/>
</dbReference>
<evidence type="ECO:0000256" key="12">
    <source>
        <dbReference type="ARBA" id="ARBA00042349"/>
    </source>
</evidence>
<dbReference type="InterPro" id="IPR000719">
    <property type="entry name" value="Prot_kinase_dom"/>
</dbReference>
<dbReference type="PROSITE" id="PS00108">
    <property type="entry name" value="PROTEIN_KINASE_ST"/>
    <property type="match status" value="1"/>
</dbReference>
<dbReference type="GO" id="GO:0005524">
    <property type="term" value="F:ATP binding"/>
    <property type="evidence" value="ECO:0007669"/>
    <property type="project" value="UniProtKB-UniRule"/>
</dbReference>
<name>A0A9L0K5C6_EQUAS</name>
<evidence type="ECO:0000256" key="15">
    <source>
        <dbReference type="ARBA" id="ARBA00051693"/>
    </source>
</evidence>
<dbReference type="AlphaFoldDB" id="A0A9L0K5C6"/>
<evidence type="ECO:0000256" key="7">
    <source>
        <dbReference type="ARBA" id="ARBA00023137"/>
    </source>
</evidence>
<dbReference type="InterPro" id="IPR050915">
    <property type="entry name" value="MAP_kinase_kinase"/>
</dbReference>
<accession>A0A9L0K5C6</accession>
<keyword evidence="2" id="KW-0597">Phosphoprotein</keyword>
<gene>
    <name evidence="20" type="primary">MAP2K2</name>
</gene>
<feature type="compositionally biased region" description="Basic and acidic residues" evidence="18">
    <location>
        <begin position="1"/>
        <end position="12"/>
    </location>
</feature>
<evidence type="ECO:0000313" key="20">
    <source>
        <dbReference type="Ensembl" id="ENSEASP00005060023.1"/>
    </source>
</evidence>
<dbReference type="GO" id="GO:0090170">
    <property type="term" value="P:regulation of Golgi inheritance"/>
    <property type="evidence" value="ECO:0007669"/>
    <property type="project" value="UniProtKB-ARBA"/>
</dbReference>
<dbReference type="InterPro" id="IPR011009">
    <property type="entry name" value="Kinase-like_dom_sf"/>
</dbReference>
<dbReference type="GO" id="GO:0032872">
    <property type="term" value="P:regulation of stress-activated MAPK cascade"/>
    <property type="evidence" value="ECO:0007669"/>
    <property type="project" value="UniProtKB-ARBA"/>
</dbReference>
<dbReference type="GO" id="GO:0005925">
    <property type="term" value="C:focal adhesion"/>
    <property type="evidence" value="ECO:0007669"/>
    <property type="project" value="UniProtKB-ARBA"/>
</dbReference>
<evidence type="ECO:0000256" key="6">
    <source>
        <dbReference type="ARBA" id="ARBA00022840"/>
    </source>
</evidence>
<evidence type="ECO:0000256" key="4">
    <source>
        <dbReference type="ARBA" id="ARBA00022741"/>
    </source>
</evidence>
<feature type="coiled-coil region" evidence="17">
    <location>
        <begin position="160"/>
        <end position="190"/>
    </location>
</feature>
<evidence type="ECO:0000256" key="11">
    <source>
        <dbReference type="ARBA" id="ARBA00042277"/>
    </source>
</evidence>
<sequence>MRTRADGGERARTLRAPPAGGGLRLLRMRCGGGGGARRGGRHRLSREAGPRSRRARPSSASLAPAAASASLGPGGGVSSASSGARRPDPTPPALPARRRLGRWPQPRARVGASRSRPAPYGPRLRRPAGRGAPMLARRKPVLPALTINPAIAEGPSPTSEGASEANLVDLQKKLEELELDEQQKKRLEAFLTQKAKVGELKDDDFERLSELGAGNGGVVTKVQHRPSGLIMARKLIHLEIKPAIRNQIIRELQVLHECNSPYIVGFYGAFYSDGEISICMEHMDGGSLDQVLKEAKRIPEEILGKVSIAVLRGLAYLREKHQIMHRDVKPSNILVNSRGEIKLCDFGVSGQLIDSMANSFVGTRSYMSVSPSRAVWTSRSGPPAHQLFPVFQEPARPGARALFLLHFSLPSRSWSLTPLTRVLVLERFAGSLHWQHKSGDGGSRQLTLSPRVSQETCEGPHSRPRSQSGGCHGGQQMARLYGAAVGASWWLLRPEAGRGVRHCFLSVGGLSGVAGLQGEHQGVRRPLVPVRLGSQPPAMPSRRRRPLCRLTARAPAGHALLRAVRHLEHGPVPGGAVRRQVPHPATRRQGARGHLRPARG</sequence>
<evidence type="ECO:0000256" key="8">
    <source>
        <dbReference type="ARBA" id="ARBA00038035"/>
    </source>
</evidence>
<keyword evidence="21" id="KW-1185">Reference proteome</keyword>
<dbReference type="Gene3D" id="1.10.510.10">
    <property type="entry name" value="Transferase(Phosphotransferase) domain 1"/>
    <property type="match status" value="1"/>
</dbReference>
<feature type="region of interest" description="Disordered" evidence="18">
    <location>
        <begin position="436"/>
        <end position="474"/>
    </location>
</feature>
<dbReference type="Ensembl" id="ENSEAST00005080879.1">
    <property type="protein sequence ID" value="ENSEASP00005060023.1"/>
    <property type="gene ID" value="ENSEASG00005025779.1"/>
</dbReference>
<proteinExistence type="inferred from homology"/>
<dbReference type="Proteomes" id="UP000694387">
    <property type="component" value="Chromosome 20"/>
</dbReference>
<evidence type="ECO:0000256" key="18">
    <source>
        <dbReference type="SAM" id="MobiDB-lite"/>
    </source>
</evidence>
<dbReference type="Pfam" id="PF00069">
    <property type="entry name" value="Pkinase"/>
    <property type="match status" value="1"/>
</dbReference>
<organism evidence="20 21">
    <name type="scientific">Equus asinus</name>
    <name type="common">Donkey</name>
    <name type="synonym">Equus africanus asinus</name>
    <dbReference type="NCBI Taxonomy" id="9793"/>
    <lineage>
        <taxon>Eukaryota</taxon>
        <taxon>Metazoa</taxon>
        <taxon>Chordata</taxon>
        <taxon>Craniata</taxon>
        <taxon>Vertebrata</taxon>
        <taxon>Euteleostomi</taxon>
        <taxon>Mammalia</taxon>
        <taxon>Eutheria</taxon>
        <taxon>Laurasiatheria</taxon>
        <taxon>Perissodactyla</taxon>
        <taxon>Equidae</taxon>
        <taxon>Equus</taxon>
    </lineage>
</organism>
<dbReference type="GO" id="GO:0005770">
    <property type="term" value="C:late endosome"/>
    <property type="evidence" value="ECO:0007669"/>
    <property type="project" value="UniProtKB-ARBA"/>
</dbReference>
<evidence type="ECO:0000256" key="13">
    <source>
        <dbReference type="ARBA" id="ARBA00049014"/>
    </source>
</evidence>
<dbReference type="PANTHER" id="PTHR47448">
    <property type="entry name" value="DUAL SPECIFICITY MITOGEN-ACTIVATED PROTEIN KINASE KINASE DSOR1-LIKE PROTEIN"/>
    <property type="match status" value="1"/>
</dbReference>
<dbReference type="GO" id="GO:2000641">
    <property type="term" value="P:regulation of early endosome to late endosome transport"/>
    <property type="evidence" value="ECO:0007669"/>
    <property type="project" value="UniProtKB-ARBA"/>
</dbReference>
<evidence type="ECO:0000256" key="16">
    <source>
        <dbReference type="PROSITE-ProRule" id="PRU10141"/>
    </source>
</evidence>
<reference evidence="20" key="2">
    <citation type="submission" date="2025-08" db="UniProtKB">
        <authorList>
            <consortium name="Ensembl"/>
        </authorList>
    </citation>
    <scope>IDENTIFICATION</scope>
</reference>
<comment type="catalytic activity">
    <reaction evidence="15">
        <text>L-tyrosyl-[protein] + ATP = O-phospho-L-tyrosyl-[protein] + ADP + H(+)</text>
        <dbReference type="Rhea" id="RHEA:10596"/>
        <dbReference type="Rhea" id="RHEA-COMP:10136"/>
        <dbReference type="Rhea" id="RHEA-COMP:20101"/>
        <dbReference type="ChEBI" id="CHEBI:15378"/>
        <dbReference type="ChEBI" id="CHEBI:30616"/>
        <dbReference type="ChEBI" id="CHEBI:46858"/>
        <dbReference type="ChEBI" id="CHEBI:61978"/>
        <dbReference type="ChEBI" id="CHEBI:456216"/>
        <dbReference type="EC" id="2.7.12.2"/>
    </reaction>
</comment>
<keyword evidence="1" id="KW-0723">Serine/threonine-protein kinase</keyword>
<dbReference type="EC" id="2.7.12.2" evidence="9"/>
<feature type="domain" description="Protein kinase" evidence="19">
    <location>
        <begin position="205"/>
        <end position="475"/>
    </location>
</feature>
<keyword evidence="6 16" id="KW-0067">ATP-binding</keyword>
<keyword evidence="4 16" id="KW-0547">Nucleotide-binding</keyword>
<feature type="binding site" evidence="16">
    <location>
        <position position="234"/>
    </location>
    <ligand>
        <name>ATP</name>
        <dbReference type="ChEBI" id="CHEBI:30616"/>
    </ligand>
</feature>
<keyword evidence="7" id="KW-0829">Tyrosine-protein kinase</keyword>
<evidence type="ECO:0000313" key="21">
    <source>
        <dbReference type="Proteomes" id="UP000694387"/>
    </source>
</evidence>
<evidence type="ECO:0000256" key="3">
    <source>
        <dbReference type="ARBA" id="ARBA00022679"/>
    </source>
</evidence>
<dbReference type="InterPro" id="IPR017441">
    <property type="entry name" value="Protein_kinase_ATP_BS"/>
</dbReference>
<evidence type="ECO:0000256" key="2">
    <source>
        <dbReference type="ARBA" id="ARBA00022553"/>
    </source>
</evidence>
<feature type="compositionally biased region" description="Basic residues" evidence="18">
    <location>
        <begin position="585"/>
        <end position="600"/>
    </location>
</feature>